<dbReference type="InterPro" id="IPR021957">
    <property type="entry name" value="DUF3574"/>
</dbReference>
<evidence type="ECO:0000313" key="3">
    <source>
        <dbReference type="Proteomes" id="UP000228945"/>
    </source>
</evidence>
<dbReference type="KEGG" id="cmb:CSW64_09470"/>
<dbReference type="Proteomes" id="UP000228945">
    <property type="component" value="Chromosome"/>
</dbReference>
<feature type="signal peptide" evidence="1">
    <location>
        <begin position="1"/>
        <end position="20"/>
    </location>
</feature>
<keyword evidence="3" id="KW-1185">Reference proteome</keyword>
<dbReference type="PROSITE" id="PS51257">
    <property type="entry name" value="PROKAR_LIPOPROTEIN"/>
    <property type="match status" value="1"/>
</dbReference>
<keyword evidence="1" id="KW-0732">Signal</keyword>
<dbReference type="AlphaFoldDB" id="A0A2D2AX82"/>
<dbReference type="Pfam" id="PF12098">
    <property type="entry name" value="DUF3574"/>
    <property type="match status" value="1"/>
</dbReference>
<protein>
    <recommendedName>
        <fullName evidence="4">DUF3574 domain-containing protein</fullName>
    </recommendedName>
</protein>
<evidence type="ECO:0000313" key="2">
    <source>
        <dbReference type="EMBL" id="ATQ42619.1"/>
    </source>
</evidence>
<sequence>MRFACVLPALLLLGACATTGQGGSACPAGLQSRQTAELYFGRNIGADLGVSEGDWRRFLDEEVTPRFPDGLTVLDAAGQWRGEGGTVVHEPSKALMLVLSGASDEPARLDAVRAAYKTRFRQEAVMLVRRQACVGF</sequence>
<gene>
    <name evidence="2" type="ORF">CSW64_09470</name>
</gene>
<name>A0A2D2AX82_9CAUL</name>
<accession>A0A2D2AX82</accession>
<evidence type="ECO:0008006" key="4">
    <source>
        <dbReference type="Google" id="ProtNLM"/>
    </source>
</evidence>
<dbReference type="EMBL" id="CP024201">
    <property type="protein sequence ID" value="ATQ42619.1"/>
    <property type="molecule type" value="Genomic_DNA"/>
</dbReference>
<feature type="chain" id="PRO_5013561531" description="DUF3574 domain-containing protein" evidence="1">
    <location>
        <begin position="21"/>
        <end position="136"/>
    </location>
</feature>
<reference evidence="2 3" key="1">
    <citation type="submission" date="2017-10" db="EMBL/GenBank/DDBJ databases">
        <title>Genome sequence of Caulobacter mirabilis FWC38.</title>
        <authorList>
            <person name="Fiebig A."/>
            <person name="Crosson S."/>
        </authorList>
    </citation>
    <scope>NUCLEOTIDE SEQUENCE [LARGE SCALE GENOMIC DNA]</scope>
    <source>
        <strain evidence="2 3">FWC 38</strain>
    </source>
</reference>
<evidence type="ECO:0000256" key="1">
    <source>
        <dbReference type="SAM" id="SignalP"/>
    </source>
</evidence>
<proteinExistence type="predicted"/>
<dbReference type="RefSeq" id="WP_099621873.1">
    <property type="nucleotide sequence ID" value="NZ_CP024201.1"/>
</dbReference>
<dbReference type="OrthoDB" id="794286at2"/>
<organism evidence="2 3">
    <name type="scientific">Caulobacter mirabilis</name>
    <dbReference type="NCBI Taxonomy" id="69666"/>
    <lineage>
        <taxon>Bacteria</taxon>
        <taxon>Pseudomonadati</taxon>
        <taxon>Pseudomonadota</taxon>
        <taxon>Alphaproteobacteria</taxon>
        <taxon>Caulobacterales</taxon>
        <taxon>Caulobacteraceae</taxon>
        <taxon>Caulobacter</taxon>
    </lineage>
</organism>